<dbReference type="EMBL" id="JAVRRG010000025">
    <property type="protein sequence ID" value="KAK5095861.1"/>
    <property type="molecule type" value="Genomic_DNA"/>
</dbReference>
<proteinExistence type="predicted"/>
<dbReference type="SUPFAM" id="SSF56112">
    <property type="entry name" value="Protein kinase-like (PK-like)"/>
    <property type="match status" value="1"/>
</dbReference>
<organism evidence="2 3">
    <name type="scientific">Lithohypha guttulata</name>
    <dbReference type="NCBI Taxonomy" id="1690604"/>
    <lineage>
        <taxon>Eukaryota</taxon>
        <taxon>Fungi</taxon>
        <taxon>Dikarya</taxon>
        <taxon>Ascomycota</taxon>
        <taxon>Pezizomycotina</taxon>
        <taxon>Eurotiomycetes</taxon>
        <taxon>Chaetothyriomycetidae</taxon>
        <taxon>Chaetothyriales</taxon>
        <taxon>Trichomeriaceae</taxon>
        <taxon>Lithohypha</taxon>
    </lineage>
</organism>
<dbReference type="InterPro" id="IPR000719">
    <property type="entry name" value="Prot_kinase_dom"/>
</dbReference>
<accession>A0ABR0KGK9</accession>
<dbReference type="PROSITE" id="PS50011">
    <property type="entry name" value="PROTEIN_KINASE_DOM"/>
    <property type="match status" value="1"/>
</dbReference>
<name>A0ABR0KGK9_9EURO</name>
<evidence type="ECO:0000259" key="1">
    <source>
        <dbReference type="PROSITE" id="PS50011"/>
    </source>
</evidence>
<comment type="caution">
    <text evidence="2">The sequence shown here is derived from an EMBL/GenBank/DDBJ whole genome shotgun (WGS) entry which is preliminary data.</text>
</comment>
<evidence type="ECO:0000313" key="3">
    <source>
        <dbReference type="Proteomes" id="UP001345013"/>
    </source>
</evidence>
<keyword evidence="3" id="KW-1185">Reference proteome</keyword>
<dbReference type="PANTHER" id="PTHR37542:SF3">
    <property type="entry name" value="PRION-INHIBITION AND PROPAGATION HELO DOMAIN-CONTAINING PROTEIN"/>
    <property type="match status" value="1"/>
</dbReference>
<reference evidence="2 3" key="1">
    <citation type="submission" date="2023-08" db="EMBL/GenBank/DDBJ databases">
        <title>Black Yeasts Isolated from many extreme environments.</title>
        <authorList>
            <person name="Coleine C."/>
            <person name="Stajich J.E."/>
            <person name="Selbmann L."/>
        </authorList>
    </citation>
    <scope>NUCLEOTIDE SEQUENCE [LARGE SCALE GENOMIC DNA]</scope>
    <source>
        <strain evidence="2 3">CCFEE 5885</strain>
    </source>
</reference>
<protein>
    <recommendedName>
        <fullName evidence="1">Protein kinase domain-containing protein</fullName>
    </recommendedName>
</protein>
<gene>
    <name evidence="2" type="ORF">LTR24_002825</name>
</gene>
<dbReference type="PANTHER" id="PTHR37542">
    <property type="entry name" value="HELO DOMAIN-CONTAINING PROTEIN-RELATED"/>
    <property type="match status" value="1"/>
</dbReference>
<dbReference type="InterPro" id="IPR011009">
    <property type="entry name" value="Kinase-like_dom_sf"/>
</dbReference>
<evidence type="ECO:0000313" key="2">
    <source>
        <dbReference type="EMBL" id="KAK5095861.1"/>
    </source>
</evidence>
<feature type="domain" description="Protein kinase" evidence="1">
    <location>
        <begin position="174"/>
        <end position="498"/>
    </location>
</feature>
<dbReference type="InterPro" id="IPR056002">
    <property type="entry name" value="DUF7580"/>
</dbReference>
<dbReference type="Proteomes" id="UP001345013">
    <property type="component" value="Unassembled WGS sequence"/>
</dbReference>
<dbReference type="Gene3D" id="1.10.510.10">
    <property type="entry name" value="Transferase(Phosphotransferase) domain 1"/>
    <property type="match status" value="1"/>
</dbReference>
<sequence>MVDPVSIAGLTIAILDDLIELSIWTSNVIQDARAFDSVYGGSTLFDQFELDVQQQTIQLLEESKDTLRAGHSLLQRRYGSVSTVKNGPIPPTTPPAFTRSGSNPALSTVLLWSVRDKKRVEILIRKFNDQIQRVQDNVKLWCLANQLGVDPGHLQRLQNDEGSRKLGFDLDATLRLTQRDAAGQTTSLELPENQWASSLDSSTKVVRAPAFCTFTKDGKLFLQENHVYDPPDWWLARCDNRTAVTVDPATKNRIEALARLLHQPKEQVFRIPPCLGWSYLQQKRCVSFVFSASCSPISLLELLTPKPKAEGPNPELGDKFRLAAGLATCVAQLHMVGWLHESLRSENILFFPVCGTSATVKDIDLAAPSVLGFAFSRLDVGKSTFLVDFDPSRDIYRHPQRQGAPEVSFTRKHDIYALGIVLLEIGLWKPAVSLQKDNFRDAKLNDRYEVSKQLLHHAEHRLERRVGRKYKEVVIRCLKGEFGVVDDNREDLKLQQAFRSQVVDVLERAADAV</sequence>
<dbReference type="Pfam" id="PF24476">
    <property type="entry name" value="DUF7580"/>
    <property type="match status" value="1"/>
</dbReference>